<sequence length="670" mass="75614">MSAGEAEWLVTVCRGDHLKPKLREIVQQSAAVLKHSLGVLGKHSDLELNVINQDLSANSEVLDVSSKRRKVQDGADNWSKKGDENLLRSQEPVLPLCKESHGLTKDMLCGSYSGVCGAGPWSRGWLLGISMKQCGVINIFFACPRPERQIVAFGDALADCELTDLGFTGLPYTYDNGRGENANVKVRLDRAVACPEWRDLFGDAVLHHLVSSRSDHCPLFLEIRKESWERHKPRIFRYEIMWERLESLPLEIKNAWCTDANREGLGGVVAALKRVQCALRSWSKQHFGMVTKELEELRASLEEARTDPLCSNREGFGGMGFRDLRLVNQALLARQAWRLLAYSDSLCARVLKAKYFPKGKLLDSVLAGEASQTWRAIEYGLELLKLGVIKRIGDGRSTQIWRNNWLSRGHGLKPIGPKRACRLCWVHHLIDNGTWDETAMRRYFFPCDASEIFKIKLLPSSTSDFVAWHYEKNGLFSVRSAYRLAVWNGYGVGQIGSSSSSEQGRAVWKKVWSVKVPSKVNVFIWKIVNNGLPTRVNKKHRHLEQQDICQLCGSQGEDAYHAVISCPHAAAVRAAMRDHCSLPSEKDLIWSGPEWLLQIALNYCMEALTSFFLLLWHTWTIRKKIIHEGASACIGSSVIFLNHYMHSLFTIRQQGDPLDNKGKHSLIPTE</sequence>
<organism evidence="2 3">
    <name type="scientific">Miscanthus lutarioriparius</name>
    <dbReference type="NCBI Taxonomy" id="422564"/>
    <lineage>
        <taxon>Eukaryota</taxon>
        <taxon>Viridiplantae</taxon>
        <taxon>Streptophyta</taxon>
        <taxon>Embryophyta</taxon>
        <taxon>Tracheophyta</taxon>
        <taxon>Spermatophyta</taxon>
        <taxon>Magnoliopsida</taxon>
        <taxon>Liliopsida</taxon>
        <taxon>Poales</taxon>
        <taxon>Poaceae</taxon>
        <taxon>PACMAD clade</taxon>
        <taxon>Panicoideae</taxon>
        <taxon>Andropogonodae</taxon>
        <taxon>Andropogoneae</taxon>
        <taxon>Saccharinae</taxon>
        <taxon>Miscanthus</taxon>
    </lineage>
</organism>
<dbReference type="AlphaFoldDB" id="A0A811R6J7"/>
<dbReference type="EMBL" id="CAJGYO010000013">
    <property type="protein sequence ID" value="CAD6265725.1"/>
    <property type="molecule type" value="Genomic_DNA"/>
</dbReference>
<evidence type="ECO:0000313" key="3">
    <source>
        <dbReference type="Proteomes" id="UP000604825"/>
    </source>
</evidence>
<gene>
    <name evidence="2" type="ORF">NCGR_LOCUS49030</name>
</gene>
<dbReference type="PANTHER" id="PTHR33710:SF83">
    <property type="entry name" value="ENDONUCLEASE_EXONUCLEASE_PHOSPHATASE DOMAIN-CONTAINING PROTEIN"/>
    <property type="match status" value="1"/>
</dbReference>
<evidence type="ECO:0000313" key="2">
    <source>
        <dbReference type="EMBL" id="CAD6265725.1"/>
    </source>
</evidence>
<reference evidence="2" key="1">
    <citation type="submission" date="2020-10" db="EMBL/GenBank/DDBJ databases">
        <authorList>
            <person name="Han B."/>
            <person name="Lu T."/>
            <person name="Zhao Q."/>
            <person name="Huang X."/>
            <person name="Zhao Y."/>
        </authorList>
    </citation>
    <scope>NUCLEOTIDE SEQUENCE</scope>
</reference>
<dbReference type="OrthoDB" id="693541at2759"/>
<dbReference type="InterPro" id="IPR036691">
    <property type="entry name" value="Endo/exonu/phosph_ase_sf"/>
</dbReference>
<dbReference type="SUPFAM" id="SSF56219">
    <property type="entry name" value="DNase I-like"/>
    <property type="match status" value="1"/>
</dbReference>
<dbReference type="InterPro" id="IPR026960">
    <property type="entry name" value="RVT-Znf"/>
</dbReference>
<dbReference type="Pfam" id="PF13966">
    <property type="entry name" value="zf-RVT"/>
    <property type="match status" value="1"/>
</dbReference>
<protein>
    <recommendedName>
        <fullName evidence="1">Reverse transcriptase zinc-binding domain-containing protein</fullName>
    </recommendedName>
</protein>
<evidence type="ECO:0000259" key="1">
    <source>
        <dbReference type="Pfam" id="PF13966"/>
    </source>
</evidence>
<proteinExistence type="predicted"/>
<dbReference type="Gene3D" id="3.60.10.10">
    <property type="entry name" value="Endonuclease/exonuclease/phosphatase"/>
    <property type="match status" value="1"/>
</dbReference>
<comment type="caution">
    <text evidence="2">The sequence shown here is derived from an EMBL/GenBank/DDBJ whole genome shotgun (WGS) entry which is preliminary data.</text>
</comment>
<name>A0A811R6J7_9POAL</name>
<dbReference type="Proteomes" id="UP000604825">
    <property type="component" value="Unassembled WGS sequence"/>
</dbReference>
<accession>A0A811R6J7</accession>
<keyword evidence="3" id="KW-1185">Reference proteome</keyword>
<dbReference type="PANTHER" id="PTHR33710">
    <property type="entry name" value="BNAC02G09200D PROTEIN"/>
    <property type="match status" value="1"/>
</dbReference>
<feature type="domain" description="Reverse transcriptase zinc-binding" evidence="1">
    <location>
        <begin position="503"/>
        <end position="571"/>
    </location>
</feature>